<comment type="caution">
    <text evidence="5">The sequence shown here is derived from an EMBL/GenBank/DDBJ whole genome shotgun (WGS) entry which is preliminary data.</text>
</comment>
<dbReference type="InterPro" id="IPR032095">
    <property type="entry name" value="Sacchrp_dh-like_C"/>
</dbReference>
<evidence type="ECO:0000313" key="6">
    <source>
        <dbReference type="Proteomes" id="UP000243515"/>
    </source>
</evidence>
<dbReference type="Gene3D" id="3.30.360.10">
    <property type="entry name" value="Dihydrodipicolinate Reductase, domain 2"/>
    <property type="match status" value="1"/>
</dbReference>
<proteinExistence type="predicted"/>
<dbReference type="Pfam" id="PF16653">
    <property type="entry name" value="Sacchrp_dh_C"/>
    <property type="match status" value="1"/>
</dbReference>
<dbReference type="EMBL" id="NPHW01003118">
    <property type="protein sequence ID" value="OXV10123.1"/>
    <property type="molecule type" value="Genomic_DNA"/>
</dbReference>
<feature type="domain" description="Saccharopine dehydrogenase-like C-terminal" evidence="4">
    <location>
        <begin position="1"/>
        <end position="59"/>
    </location>
</feature>
<reference evidence="5 6" key="1">
    <citation type="journal article" date="2015" name="Environ. Microbiol.">
        <title>Metagenome sequence of Elaphomyces granulatus from sporocarp tissue reveals Ascomycota ectomycorrhizal fingerprints of genome expansion and a Proteobacteria-rich microbiome.</title>
        <authorList>
            <person name="Quandt C.A."/>
            <person name="Kohler A."/>
            <person name="Hesse C.N."/>
            <person name="Sharpton T.J."/>
            <person name="Martin F."/>
            <person name="Spatafora J.W."/>
        </authorList>
    </citation>
    <scope>NUCLEOTIDE SEQUENCE [LARGE SCALE GENOMIC DNA]</scope>
    <source>
        <strain evidence="5 6">OSC145934</strain>
    </source>
</reference>
<accession>A0A232M162</accession>
<dbReference type="Gene3D" id="3.40.50.720">
    <property type="entry name" value="NAD(P)-binding Rossmann-like Domain"/>
    <property type="match status" value="1"/>
</dbReference>
<evidence type="ECO:0000259" key="4">
    <source>
        <dbReference type="Pfam" id="PF16653"/>
    </source>
</evidence>
<keyword evidence="2" id="KW-0028">Amino-acid biosynthesis</keyword>
<name>A0A232M162_9EURO</name>
<feature type="compositionally biased region" description="Low complexity" evidence="3">
    <location>
        <begin position="359"/>
        <end position="368"/>
    </location>
</feature>
<sequence length="416" mass="46413">MAYEEGERDFVFLQHNFEVENQDGSRDTITSTLCEYGTPIGSSGYSAMAKLVGIPCGVGKSSSVTTIFCLSLTALNVSLPSMLLARRDTNVAYQTAVKQVLDGTISDKGILAPMNPSINKPLMRELKEKYGIECKEKSLFYYPNTTRVQPNLRRSSRGTIAANPPNLPDTQHSQEFQSNPNEYEDPEDEEFADSEVQTMIVPPANTGSSAQKQRKKNTVSQPRKCNLVSSVAPVKQLVLTLIIPPPEMFHPLTRIRKTAISIYGGRREFGKPALRWDEDAQFDEYLFTRYGTWGRELEILAAAEYFGVIIVVHQGQRPLPQLQRPAHRAFDDGAYRNMDAVNTEAPLRDDIVILFSSHHTPESSTEEPASVAPSANRRGPQNRWSRAENEHLRGMKDAGCSWDEIGQVFSGKLKSV</sequence>
<protein>
    <recommendedName>
        <fullName evidence="4">Saccharopine dehydrogenase-like C-terminal domain-containing protein</fullName>
    </recommendedName>
</protein>
<feature type="compositionally biased region" description="Polar residues" evidence="3">
    <location>
        <begin position="168"/>
        <end position="178"/>
    </location>
</feature>
<evidence type="ECO:0000313" key="5">
    <source>
        <dbReference type="EMBL" id="OXV10123.1"/>
    </source>
</evidence>
<dbReference type="GO" id="GO:0005737">
    <property type="term" value="C:cytoplasm"/>
    <property type="evidence" value="ECO:0007669"/>
    <property type="project" value="TreeGrafter"/>
</dbReference>
<evidence type="ECO:0000256" key="2">
    <source>
        <dbReference type="ARBA" id="ARBA00023154"/>
    </source>
</evidence>
<evidence type="ECO:0000256" key="1">
    <source>
        <dbReference type="ARBA" id="ARBA00023002"/>
    </source>
</evidence>
<evidence type="ECO:0000256" key="3">
    <source>
        <dbReference type="SAM" id="MobiDB-lite"/>
    </source>
</evidence>
<feature type="region of interest" description="Disordered" evidence="3">
    <location>
        <begin position="151"/>
        <end position="222"/>
    </location>
</feature>
<dbReference type="Proteomes" id="UP000243515">
    <property type="component" value="Unassembled WGS sequence"/>
</dbReference>
<dbReference type="InterPro" id="IPR051168">
    <property type="entry name" value="AASS"/>
</dbReference>
<dbReference type="PANTHER" id="PTHR11133:SF22">
    <property type="entry name" value="ALPHA-AMINOADIPIC SEMIALDEHYDE SYNTHASE, MITOCHONDRIAL"/>
    <property type="match status" value="1"/>
</dbReference>
<gene>
    <name evidence="5" type="ORF">Egran_02113</name>
</gene>
<dbReference type="Gene3D" id="3.90.70.80">
    <property type="match status" value="1"/>
</dbReference>
<keyword evidence="2" id="KW-0457">Lysine biosynthesis</keyword>
<keyword evidence="1" id="KW-0560">Oxidoreductase</keyword>
<dbReference type="PANTHER" id="PTHR11133">
    <property type="entry name" value="SACCHAROPINE DEHYDROGENASE"/>
    <property type="match status" value="1"/>
</dbReference>
<feature type="compositionally biased region" description="Acidic residues" evidence="3">
    <location>
        <begin position="182"/>
        <end position="193"/>
    </location>
</feature>
<keyword evidence="6" id="KW-1185">Reference proteome</keyword>
<organism evidence="5 6">
    <name type="scientific">Elaphomyces granulatus</name>
    <dbReference type="NCBI Taxonomy" id="519963"/>
    <lineage>
        <taxon>Eukaryota</taxon>
        <taxon>Fungi</taxon>
        <taxon>Dikarya</taxon>
        <taxon>Ascomycota</taxon>
        <taxon>Pezizomycotina</taxon>
        <taxon>Eurotiomycetes</taxon>
        <taxon>Eurotiomycetidae</taxon>
        <taxon>Eurotiales</taxon>
        <taxon>Elaphomycetaceae</taxon>
        <taxon>Elaphomyces</taxon>
    </lineage>
</organism>
<dbReference type="GO" id="GO:0019878">
    <property type="term" value="P:lysine biosynthetic process via aminoadipic acid"/>
    <property type="evidence" value="ECO:0007669"/>
    <property type="project" value="TreeGrafter"/>
</dbReference>
<feature type="region of interest" description="Disordered" evidence="3">
    <location>
        <begin position="359"/>
        <end position="390"/>
    </location>
</feature>
<dbReference type="OrthoDB" id="10059875at2759"/>
<dbReference type="GO" id="GO:0004753">
    <property type="term" value="F:saccharopine dehydrogenase activity"/>
    <property type="evidence" value="ECO:0007669"/>
    <property type="project" value="TreeGrafter"/>
</dbReference>
<dbReference type="AlphaFoldDB" id="A0A232M162"/>